<dbReference type="EMBL" id="JACIVE010000045">
    <property type="protein sequence ID" value="MBB1095363.1"/>
    <property type="molecule type" value="Genomic_DNA"/>
</dbReference>
<evidence type="ECO:0000313" key="6">
    <source>
        <dbReference type="Proteomes" id="UP001199710"/>
    </source>
</evidence>
<evidence type="ECO:0000256" key="2">
    <source>
        <dbReference type="SAM" id="Phobius"/>
    </source>
</evidence>
<dbReference type="Proteomes" id="UP000534578">
    <property type="component" value="Unassembled WGS sequence"/>
</dbReference>
<feature type="transmembrane region" description="Helical" evidence="2">
    <location>
        <begin position="24"/>
        <end position="44"/>
    </location>
</feature>
<accession>A0A7W3UGY4</accession>
<evidence type="ECO:0000313" key="4">
    <source>
        <dbReference type="EMBL" id="MCD7130301.1"/>
    </source>
</evidence>
<keyword evidence="2" id="KW-1133">Transmembrane helix</keyword>
<protein>
    <submittedName>
        <fullName evidence="3">Uncharacterized protein</fullName>
    </submittedName>
</protein>
<comment type="caution">
    <text evidence="3">The sequence shown here is derived from an EMBL/GenBank/DDBJ whole genome shotgun (WGS) entry which is preliminary data.</text>
</comment>
<organism evidence="3 5">
    <name type="scientific">Limosilactobacillus agrestis</name>
    <dbReference type="NCBI Taxonomy" id="2759748"/>
    <lineage>
        <taxon>Bacteria</taxon>
        <taxon>Bacillati</taxon>
        <taxon>Bacillota</taxon>
        <taxon>Bacilli</taxon>
        <taxon>Lactobacillales</taxon>
        <taxon>Lactobacillaceae</taxon>
        <taxon>Limosilactobacillus</taxon>
    </lineage>
</organism>
<keyword evidence="6" id="KW-1185">Reference proteome</keyword>
<feature type="region of interest" description="Disordered" evidence="1">
    <location>
        <begin position="268"/>
        <end position="288"/>
    </location>
</feature>
<evidence type="ECO:0000313" key="5">
    <source>
        <dbReference type="Proteomes" id="UP000534578"/>
    </source>
</evidence>
<dbReference type="RefSeq" id="WP_182578284.1">
    <property type="nucleotide sequence ID" value="NZ_JACIVE010000045.1"/>
</dbReference>
<proteinExistence type="predicted"/>
<keyword evidence="2" id="KW-0812">Transmembrane</keyword>
<evidence type="ECO:0000256" key="1">
    <source>
        <dbReference type="SAM" id="MobiDB-lite"/>
    </source>
</evidence>
<reference evidence="3 5" key="1">
    <citation type="submission" date="2020-07" db="EMBL/GenBank/DDBJ databases">
        <title>Description of Limosilactobacillus balticus sp. nov., Limosilactobacillus agrestis sp. nov., Limosilactobacillus albertensis sp. nov., Limosilactobacillus rudii sp. nov., Limosilactobacillus fastidiosus sp. nov., five novel Limosilactobacillus species isolated from the vertebrate gastrointestinal tract, and proposal of 6 subspecies of Limosilactobacillus reuteri adapted to the gastrointestinal tract of specific vertebrate hosts.</title>
        <authorList>
            <person name="Li F."/>
            <person name="Cheng C."/>
            <person name="Zheng J."/>
            <person name="Quevedo R.M."/>
            <person name="Li J."/>
            <person name="Roos S."/>
            <person name="Gaenzle M.G."/>
            <person name="Walter J."/>
        </authorList>
    </citation>
    <scope>NUCLEOTIDE SEQUENCE [LARGE SCALE GENOMIC DNA]</scope>
    <source>
        <strain evidence="3 5">BG-MG3-A</strain>
    </source>
</reference>
<sequence length="303" mass="34598">MDKKGQKKTQATTTRTWWNKNKSLSILGGIVVMVLIIACGWLIIHPRLYGSYNGYLDGKKEVKLVIQKEKGDTKHGYLQYYASSDAGRAMKRFTTALNKNESTINEFGSELKDSDSLDVKKLMQSDLYKEYLEKEKMPVLVVKHKGSWYLQLDEGKYTEAGFDKADIDDMFNTISKKGKYSEENKISYGFHKLIIGTKKKNNTLYRANYSPKDPENWTEKKYERETVDNFNEATDKLDELSSLVETMRGFAALNELDNLLDALGDEDTNADADTKADSNSISDDDTEDVNYVPAFQHQHLVLE</sequence>
<name>A0A7W3UGY4_9LACO</name>
<dbReference type="Proteomes" id="UP001199710">
    <property type="component" value="Unassembled WGS sequence"/>
</dbReference>
<dbReference type="AlphaFoldDB" id="A0A7W3UGY4"/>
<gene>
    <name evidence="3" type="ORF">H5R92_04075</name>
    <name evidence="4" type="ORF">LTY36_03730</name>
</gene>
<keyword evidence="2" id="KW-0472">Membrane</keyword>
<reference evidence="4 6" key="2">
    <citation type="submission" date="2021-12" db="EMBL/GenBank/DDBJ databases">
        <title>A phylogenomic analysis of Limosilactobacillus reuteri reveals ancient and stable evolutionary relationships with rodents and birds and zoonotic transmission to humans.</title>
        <authorList>
            <person name="Li F."/>
            <person name="Li X."/>
            <person name="Cheng C."/>
            <person name="Tollenaar S."/>
            <person name="Zhang J.S."/>
            <person name="Simpson D."/>
            <person name="Tasseva G."/>
            <person name="Perez-Munoz M.E."/>
            <person name="Frese S."/>
            <person name="Gaenzle M.G."/>
            <person name="Walter J."/>
            <person name="Zheng J."/>
        </authorList>
    </citation>
    <scope>NUCLEOTIDE SEQUENCE [LARGE SCALE GENOMIC DNA]</scope>
    <source>
        <strain evidence="4 6">BG-MG3-B</strain>
    </source>
</reference>
<dbReference type="EMBL" id="JAJPDE010000055">
    <property type="protein sequence ID" value="MCD7130301.1"/>
    <property type="molecule type" value="Genomic_DNA"/>
</dbReference>
<evidence type="ECO:0000313" key="3">
    <source>
        <dbReference type="EMBL" id="MBB1095363.1"/>
    </source>
</evidence>